<dbReference type="RefSeq" id="WP_076343567.1">
    <property type="nucleotide sequence ID" value="NZ_CP019082.1"/>
</dbReference>
<dbReference type="Gene3D" id="3.90.1170.50">
    <property type="entry name" value="Aldehyde oxidase/xanthine dehydrogenase, a/b hammerhead"/>
    <property type="match status" value="2"/>
</dbReference>
<keyword evidence="1" id="KW-0500">Molybdenum</keyword>
<dbReference type="Pfam" id="PF02738">
    <property type="entry name" value="MoCoBD_1"/>
    <property type="match status" value="1"/>
</dbReference>
<sequence>MALTWPEKPTLIGTRITRLDGLAKASGKAKYPSDMLPEGTLFAVMLYSPHAHAKIKKLDISTAQSMPGVKGVVAIAQEGATLRYHGDDIAAVAAVTEEQARDAVRAIKIEYEVLPHVVTEAQAMAPGAPEIVKGGNVRKGRSQDNGKTGEAFAKAEVVVEGKYSLPVITHVCLEPHGLTAKWETADKLTVWSSTQAVQVVAQELADSFQIPVANITVLTEVMGGGFGSKFGADVWGRTAAELAKSTGKPVKLFLDRVQEHLAAGNRPSAAGTIKLGATKDGKLVGLIADTHGTGGSRGGSNFPLPYVYDVPASSRVHSEVFVNGGGARAMRAPGHPQGCALMEAAMDDLAEKLGVDPIEFRLKNLKPDDFHTPIYEAEVKIGADLIGWREKRKPRGQNGDGPIRRGFGLALHQWGGGGTLDKKVSCTISADGTVELKSATQDIGTAARTVLAIIAAEVLGLKPTDVISNIGNSTFPPGQASGGSTTTPSMAPPCLDAATKARDALFAKIAPALGATPADLSLQGGKLLIQGKPSISWKEACRKLGTASVSEIGSAVEGLASTGVGGCQFAEVTVDVETGVVRVKKIVAVQDSGLIIDRLTWDSQVYGGVIMGLNYGLFEERIMDPGTGVMLNPDMELYKLAGASDIPEIVIHAYEPDEQKARGVIGIGEPPTIATAAAIGNAVSNAIGVRVTEWPMTPRNVLNALAAASKEGKA</sequence>
<name>A0A1U7CKD9_9BACT</name>
<evidence type="ECO:0000259" key="3">
    <source>
        <dbReference type="SMART" id="SM01008"/>
    </source>
</evidence>
<dbReference type="GO" id="GO:0004854">
    <property type="term" value="F:xanthine dehydrogenase activity"/>
    <property type="evidence" value="ECO:0007669"/>
    <property type="project" value="UniProtKB-EC"/>
</dbReference>
<dbReference type="InterPro" id="IPR016208">
    <property type="entry name" value="Ald_Oxase/xanthine_DH-like"/>
</dbReference>
<protein>
    <submittedName>
        <fullName evidence="4">Xanthine dehydrogenase molybdenum-binding subunit</fullName>
        <ecNumber evidence="4">1.17.1.4</ecNumber>
    </submittedName>
</protein>
<dbReference type="SMART" id="SM01008">
    <property type="entry name" value="Ald_Xan_dh_C"/>
    <property type="match status" value="1"/>
</dbReference>
<dbReference type="EC" id="1.17.1.4" evidence="4"/>
<accession>A0A1U7CKD9</accession>
<organism evidence="4 5">
    <name type="scientific">Paludisphaera borealis</name>
    <dbReference type="NCBI Taxonomy" id="1387353"/>
    <lineage>
        <taxon>Bacteria</taxon>
        <taxon>Pseudomonadati</taxon>
        <taxon>Planctomycetota</taxon>
        <taxon>Planctomycetia</taxon>
        <taxon>Isosphaerales</taxon>
        <taxon>Isosphaeraceae</taxon>
        <taxon>Paludisphaera</taxon>
    </lineage>
</organism>
<evidence type="ECO:0000256" key="1">
    <source>
        <dbReference type="ARBA" id="ARBA00022505"/>
    </source>
</evidence>
<evidence type="ECO:0000256" key="2">
    <source>
        <dbReference type="ARBA" id="ARBA00023002"/>
    </source>
</evidence>
<dbReference type="KEGG" id="pbor:BSF38_00800"/>
<proteinExistence type="predicted"/>
<dbReference type="SUPFAM" id="SSF56003">
    <property type="entry name" value="Molybdenum cofactor-binding domain"/>
    <property type="match status" value="1"/>
</dbReference>
<dbReference type="Proteomes" id="UP000186309">
    <property type="component" value="Chromosome"/>
</dbReference>
<evidence type="ECO:0000313" key="4">
    <source>
        <dbReference type="EMBL" id="APW59377.1"/>
    </source>
</evidence>
<dbReference type="PANTHER" id="PTHR11908:SF132">
    <property type="entry name" value="ALDEHYDE OXIDASE 1-RELATED"/>
    <property type="match status" value="1"/>
</dbReference>
<feature type="domain" description="Aldehyde oxidase/xanthine dehydrogenase a/b hammerhead" evidence="3">
    <location>
        <begin position="26"/>
        <end position="115"/>
    </location>
</feature>
<dbReference type="Pfam" id="PF01315">
    <property type="entry name" value="Ald_Xan_dh_C"/>
    <property type="match status" value="1"/>
</dbReference>
<dbReference type="GO" id="GO:0005506">
    <property type="term" value="F:iron ion binding"/>
    <property type="evidence" value="ECO:0007669"/>
    <property type="project" value="InterPro"/>
</dbReference>
<dbReference type="AlphaFoldDB" id="A0A1U7CKD9"/>
<dbReference type="InterPro" id="IPR046867">
    <property type="entry name" value="AldOxase/xan_DH_MoCoBD2"/>
</dbReference>
<dbReference type="PANTHER" id="PTHR11908">
    <property type="entry name" value="XANTHINE DEHYDROGENASE"/>
    <property type="match status" value="1"/>
</dbReference>
<dbReference type="InterPro" id="IPR000674">
    <property type="entry name" value="Ald_Oxase/Xan_DH_a/b"/>
</dbReference>
<reference evidence="5" key="1">
    <citation type="submission" date="2016-12" db="EMBL/GenBank/DDBJ databases">
        <title>Comparative genomics of four Isosphaeraceae planctomycetes: a common pool of plasmids and glycoside hydrolase genes.</title>
        <authorList>
            <person name="Ivanova A."/>
        </authorList>
    </citation>
    <scope>NUCLEOTIDE SEQUENCE [LARGE SCALE GENOMIC DNA]</scope>
    <source>
        <strain evidence="5">PX4</strain>
    </source>
</reference>
<dbReference type="OrthoDB" id="221297at2"/>
<dbReference type="EMBL" id="CP019082">
    <property type="protein sequence ID" value="APW59377.1"/>
    <property type="molecule type" value="Genomic_DNA"/>
</dbReference>
<evidence type="ECO:0000313" key="5">
    <source>
        <dbReference type="Proteomes" id="UP000186309"/>
    </source>
</evidence>
<dbReference type="InterPro" id="IPR037165">
    <property type="entry name" value="AldOxase/xan_DH_Mopterin-bd_sf"/>
</dbReference>
<keyword evidence="2 4" id="KW-0560">Oxidoreductase</keyword>
<keyword evidence="5" id="KW-1185">Reference proteome</keyword>
<dbReference type="Gene3D" id="3.30.365.10">
    <property type="entry name" value="Aldehyde oxidase/xanthine dehydrogenase, molybdopterin binding domain"/>
    <property type="match status" value="4"/>
</dbReference>
<dbReference type="STRING" id="1387353.BSF38_00800"/>
<dbReference type="Pfam" id="PF20256">
    <property type="entry name" value="MoCoBD_2"/>
    <property type="match status" value="1"/>
</dbReference>
<dbReference type="InterPro" id="IPR008274">
    <property type="entry name" value="AldOxase/xan_DH_MoCoBD1"/>
</dbReference>
<gene>
    <name evidence="4" type="primary">xdhA_1</name>
    <name evidence="4" type="ORF">BSF38_00800</name>
</gene>
<dbReference type="SUPFAM" id="SSF54665">
    <property type="entry name" value="CO dehydrogenase molybdoprotein N-domain-like"/>
    <property type="match status" value="1"/>
</dbReference>
<dbReference type="InterPro" id="IPR036856">
    <property type="entry name" value="Ald_Oxase/Xan_DH_a/b_sf"/>
</dbReference>